<reference evidence="3 4" key="1">
    <citation type="submission" date="2020-08" db="EMBL/GenBank/DDBJ databases">
        <title>Genomic Encyclopedia of Type Strains, Phase IV (KMG-IV): sequencing the most valuable type-strain genomes for metagenomic binning, comparative biology and taxonomic classification.</title>
        <authorList>
            <person name="Goeker M."/>
        </authorList>
    </citation>
    <scope>NUCLEOTIDE SEQUENCE [LARGE SCALE GENOMIC DNA]</scope>
    <source>
        <strain evidence="3 4">DSM 17328</strain>
    </source>
</reference>
<dbReference type="Proteomes" id="UP000566324">
    <property type="component" value="Unassembled WGS sequence"/>
</dbReference>
<feature type="domain" description="Carboxylesterase type B" evidence="2">
    <location>
        <begin position="22"/>
        <end position="56"/>
    </location>
</feature>
<evidence type="ECO:0000259" key="2">
    <source>
        <dbReference type="Pfam" id="PF00135"/>
    </source>
</evidence>
<dbReference type="InterPro" id="IPR050300">
    <property type="entry name" value="GDXG_lipolytic_enzyme"/>
</dbReference>
<comment type="caution">
    <text evidence="3">The sequence shown here is derived from an EMBL/GenBank/DDBJ whole genome shotgun (WGS) entry which is preliminary data.</text>
</comment>
<dbReference type="GO" id="GO:0016787">
    <property type="term" value="F:hydrolase activity"/>
    <property type="evidence" value="ECO:0007669"/>
    <property type="project" value="UniProtKB-KW"/>
</dbReference>
<dbReference type="InterPro" id="IPR002018">
    <property type="entry name" value="CarbesteraseB"/>
</dbReference>
<proteinExistence type="predicted"/>
<dbReference type="SUPFAM" id="SSF53474">
    <property type="entry name" value="alpha/beta-Hydrolases"/>
    <property type="match status" value="1"/>
</dbReference>
<sequence length="179" mass="19600">MVRAAKTVYQRTAPSKRGTKQVRDNIARYGGDPERISLSGHSAGGHLAMELLFTDWVGSYGLPEDVIKSVLSISGLYDLRPLRASYVQSHLDLSESDAVRLSPLLHVRPTEVPVTLAVASNDPAGFHDQLDDMVKALCRPTSEQVLHVPADHLSILDALVRPDGTLLKHVLTHMVHART</sequence>
<evidence type="ECO:0000256" key="1">
    <source>
        <dbReference type="ARBA" id="ARBA00022801"/>
    </source>
</evidence>
<evidence type="ECO:0000313" key="4">
    <source>
        <dbReference type="Proteomes" id="UP000566324"/>
    </source>
</evidence>
<dbReference type="Gene3D" id="3.40.50.1820">
    <property type="entry name" value="alpha/beta hydrolase"/>
    <property type="match status" value="1"/>
</dbReference>
<keyword evidence="1" id="KW-0378">Hydrolase</keyword>
<dbReference type="PANTHER" id="PTHR48081">
    <property type="entry name" value="AB HYDROLASE SUPERFAMILY PROTEIN C4A8.06C"/>
    <property type="match status" value="1"/>
</dbReference>
<dbReference type="AlphaFoldDB" id="A0A7W7B1T5"/>
<dbReference type="PANTHER" id="PTHR48081:SF33">
    <property type="entry name" value="KYNURENINE FORMAMIDASE"/>
    <property type="match status" value="1"/>
</dbReference>
<dbReference type="Pfam" id="PF00135">
    <property type="entry name" value="COesterase"/>
    <property type="match status" value="1"/>
</dbReference>
<protein>
    <recommendedName>
        <fullName evidence="2">Carboxylesterase type B domain-containing protein</fullName>
    </recommendedName>
</protein>
<organism evidence="3 4">
    <name type="scientific">Sphingosinicella soli</name>
    <dbReference type="NCBI Taxonomy" id="333708"/>
    <lineage>
        <taxon>Bacteria</taxon>
        <taxon>Pseudomonadati</taxon>
        <taxon>Pseudomonadota</taxon>
        <taxon>Alphaproteobacteria</taxon>
        <taxon>Sphingomonadales</taxon>
        <taxon>Sphingosinicellaceae</taxon>
        <taxon>Sphingosinicella</taxon>
    </lineage>
</organism>
<name>A0A7W7B1T5_9SPHN</name>
<gene>
    <name evidence="3" type="ORF">GGQ98_001097</name>
</gene>
<dbReference type="InterPro" id="IPR029058">
    <property type="entry name" value="AB_hydrolase_fold"/>
</dbReference>
<evidence type="ECO:0000313" key="3">
    <source>
        <dbReference type="EMBL" id="MBB4631488.1"/>
    </source>
</evidence>
<accession>A0A7W7B1T5</accession>
<dbReference type="EMBL" id="JACHNZ010000009">
    <property type="protein sequence ID" value="MBB4631488.1"/>
    <property type="molecule type" value="Genomic_DNA"/>
</dbReference>
<keyword evidence="4" id="KW-1185">Reference proteome</keyword>